<comment type="caution">
    <text evidence="1">The sequence shown here is derived from an EMBL/GenBank/DDBJ whole genome shotgun (WGS) entry which is preliminary data.</text>
</comment>
<evidence type="ECO:0000313" key="2">
    <source>
        <dbReference type="Proteomes" id="UP001519271"/>
    </source>
</evidence>
<dbReference type="EMBL" id="JAGGKC010000035">
    <property type="protein sequence ID" value="MBP1920651.1"/>
    <property type="molecule type" value="Genomic_DNA"/>
</dbReference>
<organism evidence="1 2">
    <name type="scientific">Youngiibacter multivorans</name>
    <dbReference type="NCBI Taxonomy" id="937251"/>
    <lineage>
        <taxon>Bacteria</taxon>
        <taxon>Bacillati</taxon>
        <taxon>Bacillota</taxon>
        <taxon>Clostridia</taxon>
        <taxon>Eubacteriales</taxon>
        <taxon>Clostridiaceae</taxon>
        <taxon>Youngiibacter</taxon>
    </lineage>
</organism>
<gene>
    <name evidence="1" type="ORF">J2Z34_003166</name>
</gene>
<sequence>MPVHYLPSLLLIFNTGLMHLMKNNPKAKSENIFTKPSELLMGLSKGWVLTLGLEIYKQSSPYMKIRYAYAVVKNTVHIKKN</sequence>
<protein>
    <submittedName>
        <fullName evidence="1">Uncharacterized protein</fullName>
    </submittedName>
</protein>
<dbReference type="Proteomes" id="UP001519271">
    <property type="component" value="Unassembled WGS sequence"/>
</dbReference>
<proteinExistence type="predicted"/>
<evidence type="ECO:0000313" key="1">
    <source>
        <dbReference type="EMBL" id="MBP1920651.1"/>
    </source>
</evidence>
<keyword evidence="2" id="KW-1185">Reference proteome</keyword>
<accession>A0ABS4G7Y9</accession>
<reference evidence="1 2" key="1">
    <citation type="submission" date="2021-03" db="EMBL/GenBank/DDBJ databases">
        <title>Genomic Encyclopedia of Type Strains, Phase IV (KMG-IV): sequencing the most valuable type-strain genomes for metagenomic binning, comparative biology and taxonomic classification.</title>
        <authorList>
            <person name="Goeker M."/>
        </authorList>
    </citation>
    <scope>NUCLEOTIDE SEQUENCE [LARGE SCALE GENOMIC DNA]</scope>
    <source>
        <strain evidence="1 2">DSM 6139</strain>
    </source>
</reference>
<name>A0ABS4G7Y9_9CLOT</name>